<feature type="region of interest" description="Disordered" evidence="1">
    <location>
        <begin position="1"/>
        <end position="30"/>
    </location>
</feature>
<gene>
    <name evidence="2" type="ORF">CEXT_426291</name>
</gene>
<reference evidence="2 3" key="1">
    <citation type="submission" date="2021-06" db="EMBL/GenBank/DDBJ databases">
        <title>Caerostris extrusa draft genome.</title>
        <authorList>
            <person name="Kono N."/>
            <person name="Arakawa K."/>
        </authorList>
    </citation>
    <scope>NUCLEOTIDE SEQUENCE [LARGE SCALE GENOMIC DNA]</scope>
</reference>
<organism evidence="2 3">
    <name type="scientific">Caerostris extrusa</name>
    <name type="common">Bark spider</name>
    <name type="synonym">Caerostris bankana</name>
    <dbReference type="NCBI Taxonomy" id="172846"/>
    <lineage>
        <taxon>Eukaryota</taxon>
        <taxon>Metazoa</taxon>
        <taxon>Ecdysozoa</taxon>
        <taxon>Arthropoda</taxon>
        <taxon>Chelicerata</taxon>
        <taxon>Arachnida</taxon>
        <taxon>Araneae</taxon>
        <taxon>Araneomorphae</taxon>
        <taxon>Entelegynae</taxon>
        <taxon>Araneoidea</taxon>
        <taxon>Araneidae</taxon>
        <taxon>Caerostris</taxon>
    </lineage>
</organism>
<keyword evidence="3" id="KW-1185">Reference proteome</keyword>
<evidence type="ECO:0000256" key="1">
    <source>
        <dbReference type="SAM" id="MobiDB-lite"/>
    </source>
</evidence>
<protein>
    <submittedName>
        <fullName evidence="2">Uncharacterized protein</fullName>
    </submittedName>
</protein>
<dbReference type="AlphaFoldDB" id="A0AAV4SUG3"/>
<evidence type="ECO:0000313" key="2">
    <source>
        <dbReference type="EMBL" id="GIY37057.1"/>
    </source>
</evidence>
<dbReference type="EMBL" id="BPLR01010120">
    <property type="protein sequence ID" value="GIY37057.1"/>
    <property type="molecule type" value="Genomic_DNA"/>
</dbReference>
<proteinExistence type="predicted"/>
<sequence length="84" mass="9618">MRSSVPGLVVPPHVCSQSRPADERDPVLSRGALEPRTRSCRKVRLFYRIFSLREEKGVRCHRLVSSLARLKRRKQRSNEGGGTF</sequence>
<accession>A0AAV4SUG3</accession>
<evidence type="ECO:0000313" key="3">
    <source>
        <dbReference type="Proteomes" id="UP001054945"/>
    </source>
</evidence>
<comment type="caution">
    <text evidence="2">The sequence shown here is derived from an EMBL/GenBank/DDBJ whole genome shotgun (WGS) entry which is preliminary data.</text>
</comment>
<dbReference type="Proteomes" id="UP001054945">
    <property type="component" value="Unassembled WGS sequence"/>
</dbReference>
<feature type="compositionally biased region" description="Basic and acidic residues" evidence="1">
    <location>
        <begin position="20"/>
        <end position="30"/>
    </location>
</feature>
<name>A0AAV4SUG3_CAEEX</name>